<protein>
    <recommendedName>
        <fullName evidence="3">DUF3800 domain-containing protein</fullName>
    </recommendedName>
</protein>
<dbReference type="Pfam" id="PF12686">
    <property type="entry name" value="DUF3800"/>
    <property type="match status" value="1"/>
</dbReference>
<dbReference type="OrthoDB" id="9799211at2"/>
<reference evidence="1 2" key="1">
    <citation type="submission" date="2017-07" db="EMBL/GenBank/DDBJ databases">
        <title>A draft genome sequence of Komagataeibacter oboediens LMG 18849.</title>
        <authorList>
            <person name="Skraban J."/>
            <person name="Cleenwerck I."/>
            <person name="Vandamme P."/>
            <person name="Trcek J."/>
        </authorList>
    </citation>
    <scope>NUCLEOTIDE SEQUENCE [LARGE SCALE GENOMIC DNA]</scope>
    <source>
        <strain evidence="1 2">LMG 18849</strain>
    </source>
</reference>
<name>A0A318QW16_9PROT</name>
<gene>
    <name evidence="1" type="ORF">CFR80_11250</name>
</gene>
<dbReference type="AlphaFoldDB" id="A0A318QW16"/>
<dbReference type="InterPro" id="IPR024524">
    <property type="entry name" value="DUF3800"/>
</dbReference>
<proteinExistence type="predicted"/>
<sequence>MTHIPLYNVYCDESCHLEHDGVPVMAWGAITCPKSAVRNVAEKIRTLKMSHGLSTKFEAKWTKISPAKLSFYLGLIDLFLSEDCLNFRGLVVPDKQVLDHSRFDQSHNDWYYKMYFVMLRHIFCAQHRYCIYLDIKDTCGGPKTRKLHEVLANTLHDFNQQTIQRVQQIRSHESELLQITDILIGALTYANRGLKTSQAKSAIVTKIQTRLGTNALNCTSSFSATKFNILVWRAREMAE</sequence>
<dbReference type="EMBL" id="NKTX01000028">
    <property type="protein sequence ID" value="PYD81501.1"/>
    <property type="molecule type" value="Genomic_DNA"/>
</dbReference>
<dbReference type="RefSeq" id="WP_110507369.1">
    <property type="nucleotide sequence ID" value="NZ_NKTX01000028.1"/>
</dbReference>
<organism evidence="1 2">
    <name type="scientific">Komagataeibacter oboediens</name>
    <dbReference type="NCBI Taxonomy" id="65958"/>
    <lineage>
        <taxon>Bacteria</taxon>
        <taxon>Pseudomonadati</taxon>
        <taxon>Pseudomonadota</taxon>
        <taxon>Alphaproteobacteria</taxon>
        <taxon>Acetobacterales</taxon>
        <taxon>Acetobacteraceae</taxon>
        <taxon>Komagataeibacter</taxon>
    </lineage>
</organism>
<evidence type="ECO:0008006" key="3">
    <source>
        <dbReference type="Google" id="ProtNLM"/>
    </source>
</evidence>
<comment type="caution">
    <text evidence="1">The sequence shown here is derived from an EMBL/GenBank/DDBJ whole genome shotgun (WGS) entry which is preliminary data.</text>
</comment>
<evidence type="ECO:0000313" key="1">
    <source>
        <dbReference type="EMBL" id="PYD81501.1"/>
    </source>
</evidence>
<evidence type="ECO:0000313" key="2">
    <source>
        <dbReference type="Proteomes" id="UP000247417"/>
    </source>
</evidence>
<accession>A0A318QW16</accession>
<dbReference type="Proteomes" id="UP000247417">
    <property type="component" value="Unassembled WGS sequence"/>
</dbReference>